<reference evidence="2" key="1">
    <citation type="submission" date="2024-06" db="UniProtKB">
        <authorList>
            <consortium name="Ensembl"/>
        </authorList>
    </citation>
    <scope>IDENTIFICATION</scope>
</reference>
<feature type="compositionally biased region" description="Basic and acidic residues" evidence="1">
    <location>
        <begin position="36"/>
        <end position="68"/>
    </location>
</feature>
<feature type="region of interest" description="Disordered" evidence="1">
    <location>
        <begin position="128"/>
        <end position="182"/>
    </location>
</feature>
<dbReference type="Ensembl" id="ENSMPUT00000010178.1">
    <property type="protein sequence ID" value="ENSMPUP00000010017.1"/>
    <property type="gene ID" value="ENSMPUG00000010093.1"/>
</dbReference>
<protein>
    <submittedName>
        <fullName evidence="2">Uncharacterized protein</fullName>
    </submittedName>
</protein>
<dbReference type="EMBL" id="AEYP01056241">
    <property type="status" value="NOT_ANNOTATED_CDS"/>
    <property type="molecule type" value="Genomic_DNA"/>
</dbReference>
<dbReference type="EMBL" id="AEYP01056240">
    <property type="status" value="NOT_ANNOTATED_CDS"/>
    <property type="molecule type" value="Genomic_DNA"/>
</dbReference>
<dbReference type="HOGENOM" id="CLU_1117915_0_0_1"/>
<feature type="compositionally biased region" description="Low complexity" evidence="1">
    <location>
        <begin position="77"/>
        <end position="92"/>
    </location>
</feature>
<proteinExistence type="predicted"/>
<name>M3YFB0_MUSPF</name>
<feature type="region of interest" description="Disordered" evidence="1">
    <location>
        <begin position="1"/>
        <end position="114"/>
    </location>
</feature>
<sequence>HRCPPKTPDPLPPGCGGLTREARGSAPRAWGEEEWLAERRRQAGACSRREKERTGGRSGRGRERRCGDPSRSARPTPRGSAGLPRLRLLRSAPPRRPPPQHASHSRARRGPSFVATTSAVRRARARALAGTGADGGNEAKAGPPARKRLWLGEEQSRRRARRARAPLRPYLPCRGSSQIPGDGARPFLRTHWARGSETHPLPSPGHAFSRGSRGDGPSGQQIVNSTTYVGSSFLFLLKHGTVVRARGYN</sequence>
<dbReference type="InParanoid" id="M3YFB0"/>
<feature type="compositionally biased region" description="Pro residues" evidence="1">
    <location>
        <begin position="1"/>
        <end position="13"/>
    </location>
</feature>
<feature type="region of interest" description="Disordered" evidence="1">
    <location>
        <begin position="194"/>
        <end position="223"/>
    </location>
</feature>
<organism evidence="2">
    <name type="scientific">Mustela putorius furo</name>
    <name type="common">European domestic ferret</name>
    <name type="synonym">Mustela furo</name>
    <dbReference type="NCBI Taxonomy" id="9669"/>
    <lineage>
        <taxon>Eukaryota</taxon>
        <taxon>Metazoa</taxon>
        <taxon>Chordata</taxon>
        <taxon>Craniata</taxon>
        <taxon>Vertebrata</taxon>
        <taxon>Euteleostomi</taxon>
        <taxon>Mammalia</taxon>
        <taxon>Eutheria</taxon>
        <taxon>Laurasiatheria</taxon>
        <taxon>Carnivora</taxon>
        <taxon>Caniformia</taxon>
        <taxon>Musteloidea</taxon>
        <taxon>Mustelidae</taxon>
        <taxon>Mustelinae</taxon>
        <taxon>Mustela</taxon>
    </lineage>
</organism>
<dbReference type="AlphaFoldDB" id="M3YFB0"/>
<dbReference type="EMBL" id="AEYP01056239">
    <property type="status" value="NOT_ANNOTATED_CDS"/>
    <property type="molecule type" value="Genomic_DNA"/>
</dbReference>
<evidence type="ECO:0000313" key="2">
    <source>
        <dbReference type="Ensembl" id="ENSMPUP00000010017.1"/>
    </source>
</evidence>
<accession>M3YFB0</accession>
<evidence type="ECO:0000256" key="1">
    <source>
        <dbReference type="SAM" id="MobiDB-lite"/>
    </source>
</evidence>